<reference evidence="2 3" key="1">
    <citation type="submission" date="2019-04" db="EMBL/GenBank/DDBJ databases">
        <authorList>
            <person name="Feng G."/>
            <person name="Zhang J."/>
            <person name="Zhu H."/>
        </authorList>
    </citation>
    <scope>NUCLEOTIDE SEQUENCE [LARGE SCALE GENOMIC DNA]</scope>
    <source>
        <strain evidence="2 3">JCM 19491</strain>
    </source>
</reference>
<dbReference type="InterPro" id="IPR029044">
    <property type="entry name" value="Nucleotide-diphossugar_trans"/>
</dbReference>
<name>A0A4Z0MSV9_9BACT</name>
<evidence type="ECO:0000313" key="2">
    <source>
        <dbReference type="EMBL" id="TGD82694.1"/>
    </source>
</evidence>
<organism evidence="2 3">
    <name type="scientific">Hymenobacter wooponensis</name>
    <dbReference type="NCBI Taxonomy" id="1525360"/>
    <lineage>
        <taxon>Bacteria</taxon>
        <taxon>Pseudomonadati</taxon>
        <taxon>Bacteroidota</taxon>
        <taxon>Cytophagia</taxon>
        <taxon>Cytophagales</taxon>
        <taxon>Hymenobacteraceae</taxon>
        <taxon>Hymenobacter</taxon>
    </lineage>
</organism>
<dbReference type="RefSeq" id="WP_135528852.1">
    <property type="nucleotide sequence ID" value="NZ_SRKZ01000001.1"/>
</dbReference>
<accession>A0A4Z0MSV9</accession>
<dbReference type="Pfam" id="PF00535">
    <property type="entry name" value="Glycos_transf_2"/>
    <property type="match status" value="1"/>
</dbReference>
<keyword evidence="3" id="KW-1185">Reference proteome</keyword>
<gene>
    <name evidence="2" type="ORF">EU557_02615</name>
</gene>
<dbReference type="AlphaFoldDB" id="A0A4Z0MSV9"/>
<feature type="domain" description="Glycosyltransferase 2-like" evidence="1">
    <location>
        <begin position="55"/>
        <end position="121"/>
    </location>
</feature>
<evidence type="ECO:0000313" key="3">
    <source>
        <dbReference type="Proteomes" id="UP000298284"/>
    </source>
</evidence>
<evidence type="ECO:0000259" key="1">
    <source>
        <dbReference type="Pfam" id="PF00535"/>
    </source>
</evidence>
<dbReference type="InterPro" id="IPR001173">
    <property type="entry name" value="Glyco_trans_2-like"/>
</dbReference>
<dbReference type="CDD" id="cd00761">
    <property type="entry name" value="Glyco_tranf_GTA_type"/>
    <property type="match status" value="1"/>
</dbReference>
<dbReference type="EMBL" id="SRKZ01000001">
    <property type="protein sequence ID" value="TGD82694.1"/>
    <property type="molecule type" value="Genomic_DNA"/>
</dbReference>
<keyword evidence="2" id="KW-0808">Transferase</keyword>
<dbReference type="SUPFAM" id="SSF53448">
    <property type="entry name" value="Nucleotide-diphospho-sugar transferases"/>
    <property type="match status" value="1"/>
</dbReference>
<sequence>MPEYADIFPHSPAAVWDRNQALRSLKDYVAIRYYGFAERGYRRVFARLHPECIPIIVINFNRLEALQQLIEWLRSSTSNIKIIVLDNHSTFKPLLAYYASLPAQAVEVIYLKRNRGPQAVLKLVPSLRRFHKYVVTDSDLIPFSTTPGDMLAKLSDLLDRYPEYNHAGASLEIADLPTCYPFHRQVQEWEGRYWAHLVNGEAYEAAIDTTFAMYRGNSDLRRLQPALRLARPYTLKHVDWYVNPEQVSEEYAYYLGTCSCVATWATKWNSEHS</sequence>
<dbReference type="Gene3D" id="3.90.550.10">
    <property type="entry name" value="Spore Coat Polysaccharide Biosynthesis Protein SpsA, Chain A"/>
    <property type="match status" value="1"/>
</dbReference>
<dbReference type="GO" id="GO:0016740">
    <property type="term" value="F:transferase activity"/>
    <property type="evidence" value="ECO:0007669"/>
    <property type="project" value="UniProtKB-KW"/>
</dbReference>
<dbReference type="Proteomes" id="UP000298284">
    <property type="component" value="Unassembled WGS sequence"/>
</dbReference>
<proteinExistence type="predicted"/>
<protein>
    <submittedName>
        <fullName evidence="2">Glycosyltransferase</fullName>
    </submittedName>
</protein>
<dbReference type="OrthoDB" id="1666251at2"/>
<comment type="caution">
    <text evidence="2">The sequence shown here is derived from an EMBL/GenBank/DDBJ whole genome shotgun (WGS) entry which is preliminary data.</text>
</comment>